<keyword evidence="7" id="KW-0833">Ubl conjugation pathway</keyword>
<accession>A0A6A1Q6V8</accession>
<evidence type="ECO:0000256" key="10">
    <source>
        <dbReference type="SAM" id="MobiDB-lite"/>
    </source>
</evidence>
<comment type="catalytic activity">
    <reaction evidence="1">
        <text>S-ubiquitinyl-[E2 ubiquitin-conjugating enzyme]-L-cysteine + [acceptor protein]-L-lysine = [E2 ubiquitin-conjugating enzyme]-L-cysteine + N(6)-ubiquitinyl-[acceptor protein]-L-lysine.</text>
        <dbReference type="EC" id="2.3.2.27"/>
    </reaction>
</comment>
<feature type="domain" description="E3 ubiquitin-protein ligase MARCHF6-like C-terminal" evidence="12">
    <location>
        <begin position="300"/>
        <end position="356"/>
    </location>
</feature>
<feature type="non-terminal residue" evidence="13">
    <location>
        <position position="1"/>
    </location>
</feature>
<keyword evidence="14" id="KW-1185">Reference proteome</keyword>
<evidence type="ECO:0000256" key="2">
    <source>
        <dbReference type="ARBA" id="ARBA00004141"/>
    </source>
</evidence>
<evidence type="ECO:0000256" key="7">
    <source>
        <dbReference type="ARBA" id="ARBA00022786"/>
    </source>
</evidence>
<evidence type="ECO:0000313" key="13">
    <source>
        <dbReference type="EMBL" id="KAB0403898.1"/>
    </source>
</evidence>
<feature type="transmembrane region" description="Helical" evidence="11">
    <location>
        <begin position="189"/>
        <end position="209"/>
    </location>
</feature>
<proteinExistence type="predicted"/>
<keyword evidence="8 11" id="KW-1133">Transmembrane helix</keyword>
<feature type="transmembrane region" description="Helical" evidence="11">
    <location>
        <begin position="308"/>
        <end position="331"/>
    </location>
</feature>
<evidence type="ECO:0000256" key="11">
    <source>
        <dbReference type="SAM" id="Phobius"/>
    </source>
</evidence>
<dbReference type="PANTHER" id="PTHR13145:SF0">
    <property type="entry name" value="E3 UBIQUITIN-PROTEIN LIGASE MARCHF6"/>
    <property type="match status" value="1"/>
</dbReference>
<evidence type="ECO:0000256" key="3">
    <source>
        <dbReference type="ARBA" id="ARBA00004906"/>
    </source>
</evidence>
<dbReference type="OrthoDB" id="10586026at2759"/>
<evidence type="ECO:0000256" key="5">
    <source>
        <dbReference type="ARBA" id="ARBA00022679"/>
    </source>
</evidence>
<dbReference type="AlphaFoldDB" id="A0A6A1Q6V8"/>
<keyword evidence="5" id="KW-0808">Transferase</keyword>
<dbReference type="Pfam" id="PF23113">
    <property type="entry name" value="MARCHF6_C"/>
    <property type="match status" value="1"/>
</dbReference>
<evidence type="ECO:0000256" key="4">
    <source>
        <dbReference type="ARBA" id="ARBA00012483"/>
    </source>
</evidence>
<protein>
    <recommendedName>
        <fullName evidence="4">RING-type E3 ubiquitin transferase</fullName>
        <ecNumber evidence="4">2.3.2.27</ecNumber>
    </recommendedName>
</protein>
<dbReference type="GO" id="GO:0005789">
    <property type="term" value="C:endoplasmic reticulum membrane"/>
    <property type="evidence" value="ECO:0007669"/>
    <property type="project" value="TreeGrafter"/>
</dbReference>
<dbReference type="GO" id="GO:0061630">
    <property type="term" value="F:ubiquitin protein ligase activity"/>
    <property type="evidence" value="ECO:0007669"/>
    <property type="project" value="UniProtKB-EC"/>
</dbReference>
<dbReference type="EC" id="2.3.2.27" evidence="4"/>
<evidence type="ECO:0000313" key="14">
    <source>
        <dbReference type="Proteomes" id="UP000437017"/>
    </source>
</evidence>
<dbReference type="GO" id="GO:0036503">
    <property type="term" value="P:ERAD pathway"/>
    <property type="evidence" value="ECO:0007669"/>
    <property type="project" value="TreeGrafter"/>
</dbReference>
<gene>
    <name evidence="13" type="ORF">E2I00_016990</name>
</gene>
<comment type="caution">
    <text evidence="13">The sequence shown here is derived from an EMBL/GenBank/DDBJ whole genome shotgun (WGS) entry which is preliminary data.</text>
</comment>
<organism evidence="13 14">
    <name type="scientific">Balaenoptera physalus</name>
    <name type="common">Fin whale</name>
    <name type="synonym">Balaena physalus</name>
    <dbReference type="NCBI Taxonomy" id="9770"/>
    <lineage>
        <taxon>Eukaryota</taxon>
        <taxon>Metazoa</taxon>
        <taxon>Chordata</taxon>
        <taxon>Craniata</taxon>
        <taxon>Vertebrata</taxon>
        <taxon>Euteleostomi</taxon>
        <taxon>Mammalia</taxon>
        <taxon>Eutheria</taxon>
        <taxon>Laurasiatheria</taxon>
        <taxon>Artiodactyla</taxon>
        <taxon>Whippomorpha</taxon>
        <taxon>Cetacea</taxon>
        <taxon>Mysticeti</taxon>
        <taxon>Balaenopteridae</taxon>
        <taxon>Balaenoptera</taxon>
    </lineage>
</organism>
<dbReference type="InterPro" id="IPR056521">
    <property type="entry name" value="MARCHF6-like_C"/>
</dbReference>
<feature type="transmembrane region" description="Helical" evidence="11">
    <location>
        <begin position="121"/>
        <end position="142"/>
    </location>
</feature>
<evidence type="ECO:0000256" key="9">
    <source>
        <dbReference type="ARBA" id="ARBA00023136"/>
    </source>
</evidence>
<evidence type="ECO:0000256" key="1">
    <source>
        <dbReference type="ARBA" id="ARBA00000900"/>
    </source>
</evidence>
<keyword evidence="6 11" id="KW-0812">Transmembrane</keyword>
<comment type="pathway">
    <text evidence="3">Protein modification; protein ubiquitination.</text>
</comment>
<feature type="region of interest" description="Disordered" evidence="10">
    <location>
        <begin position="21"/>
        <end position="49"/>
    </location>
</feature>
<reference evidence="13 14" key="1">
    <citation type="journal article" date="2019" name="PLoS ONE">
        <title>Genomic analyses reveal an absence of contemporary introgressive admixture between fin whales and blue whales, despite known hybrids.</title>
        <authorList>
            <person name="Westbury M.V."/>
            <person name="Petersen B."/>
            <person name="Lorenzen E.D."/>
        </authorList>
    </citation>
    <scope>NUCLEOTIDE SEQUENCE [LARGE SCALE GENOMIC DNA]</scope>
    <source>
        <strain evidence="13">FinWhale-01</strain>
    </source>
</reference>
<comment type="subcellular location">
    <subcellularLocation>
        <location evidence="2">Membrane</location>
        <topology evidence="2">Multi-pass membrane protein</topology>
    </subcellularLocation>
</comment>
<feature type="transmembrane region" description="Helical" evidence="11">
    <location>
        <begin position="79"/>
        <end position="100"/>
    </location>
</feature>
<evidence type="ECO:0000259" key="12">
    <source>
        <dbReference type="Pfam" id="PF23113"/>
    </source>
</evidence>
<evidence type="ECO:0000256" key="8">
    <source>
        <dbReference type="ARBA" id="ARBA00022989"/>
    </source>
</evidence>
<keyword evidence="9 11" id="KW-0472">Membrane</keyword>
<feature type="transmembrane region" description="Helical" evidence="11">
    <location>
        <begin position="367"/>
        <end position="388"/>
    </location>
</feature>
<evidence type="ECO:0000256" key="6">
    <source>
        <dbReference type="ARBA" id="ARBA00022692"/>
    </source>
</evidence>
<sequence>SIEVNVLLAALPFSAVRHQQNEAPAGGNGAENVAPDQHANPPAKNALVPENPDAQDDQLGVCYIVVKGLFVSGGRNKCSLSFVAGMVSVFYFASFILLLRQILQPVQEMIHLIIYKHLPRFILSVILFGSIVLLVLCLPIRITKSLLPTFLPYSVMLCSDAPVSELSLELLLLQVILPVLLEQGYTQQWLKELGLLLLETCWIFIPIWWKTRKKMRTVQTNQIFLLIFFTCKNLTDGHPHLPYSSSICQPSVNVILDGDCQNPRALHSCLWFLRLLANHKGSDGAGDMDATGMQSDLQKVKGIMKTSIVAVLLAGVVLLLLGLLFELVIVAPPRVPLDQSPLFFPSQDWAPGILHVLTAEMQNLVHWWVFPLLLIVMVLMGILSLQVCQFKCLYEHIKKDKYPVGQRLVNYEWKSGKQSTSPPPPHSSQE</sequence>
<dbReference type="PANTHER" id="PTHR13145">
    <property type="entry name" value="SSM4 PROTEIN"/>
    <property type="match status" value="1"/>
</dbReference>
<dbReference type="EMBL" id="SGJD01000703">
    <property type="protein sequence ID" value="KAB0403898.1"/>
    <property type="molecule type" value="Genomic_DNA"/>
</dbReference>
<dbReference type="Proteomes" id="UP000437017">
    <property type="component" value="Unassembled WGS sequence"/>
</dbReference>
<name>A0A6A1Q6V8_BALPH</name>